<evidence type="ECO:0000256" key="1">
    <source>
        <dbReference type="SAM" id="Phobius"/>
    </source>
</evidence>
<accession>A0A8J6PFB5</accession>
<keyword evidence="3" id="KW-1185">Reference proteome</keyword>
<dbReference type="Proteomes" id="UP000632659">
    <property type="component" value="Unassembled WGS sequence"/>
</dbReference>
<feature type="transmembrane region" description="Helical" evidence="1">
    <location>
        <begin position="146"/>
        <end position="169"/>
    </location>
</feature>
<name>A0A8J6PFB5_9FIRM</name>
<dbReference type="AlphaFoldDB" id="A0A8J6PFB5"/>
<keyword evidence="1" id="KW-0812">Transmembrane</keyword>
<sequence length="190" mass="21663">MNQKPVWKYGLNIFGAHVTGVVLALILVMSMVPISDNMIFQVCVGIFVLFLYWSLISGTAWKMGNEDLNRVHFNRMEKNMWRGVQAGLIASIPMFVLDLAIIVLNLFDCGVVSDFGLVVYRVLNMHYMIFINLVTGTQQTLLELAFWKVLVVCLMSLVTVVFAHSGYVLGYKDIVVMDKLMYKNRKNKKK</sequence>
<feature type="transmembrane region" description="Helical" evidence="1">
    <location>
        <begin position="115"/>
        <end position="134"/>
    </location>
</feature>
<keyword evidence="1" id="KW-1133">Transmembrane helix</keyword>
<feature type="transmembrane region" description="Helical" evidence="1">
    <location>
        <begin position="38"/>
        <end position="61"/>
    </location>
</feature>
<evidence type="ECO:0000313" key="2">
    <source>
        <dbReference type="EMBL" id="MBC8611858.1"/>
    </source>
</evidence>
<evidence type="ECO:0000313" key="3">
    <source>
        <dbReference type="Proteomes" id="UP000632659"/>
    </source>
</evidence>
<organism evidence="2 3">
    <name type="scientific">Massiliimalia timonensis</name>
    <dbReference type="NCBI Taxonomy" id="1987501"/>
    <lineage>
        <taxon>Bacteria</taxon>
        <taxon>Bacillati</taxon>
        <taxon>Bacillota</taxon>
        <taxon>Clostridia</taxon>
        <taxon>Eubacteriales</taxon>
        <taxon>Oscillospiraceae</taxon>
        <taxon>Massiliimalia</taxon>
    </lineage>
</organism>
<comment type="caution">
    <text evidence="2">The sequence shown here is derived from an EMBL/GenBank/DDBJ whole genome shotgun (WGS) entry which is preliminary data.</text>
</comment>
<proteinExistence type="predicted"/>
<feature type="transmembrane region" description="Helical" evidence="1">
    <location>
        <begin position="12"/>
        <end position="32"/>
    </location>
</feature>
<keyword evidence="1" id="KW-0472">Membrane</keyword>
<dbReference type="RefSeq" id="WP_093989809.1">
    <property type="nucleotide sequence ID" value="NZ_FYDD01000004.1"/>
</dbReference>
<protein>
    <submittedName>
        <fullName evidence="2">Uncharacterized protein</fullName>
    </submittedName>
</protein>
<dbReference type="EMBL" id="JACRTL010000008">
    <property type="protein sequence ID" value="MBC8611858.1"/>
    <property type="molecule type" value="Genomic_DNA"/>
</dbReference>
<gene>
    <name evidence="2" type="ORF">H8702_12225</name>
</gene>
<dbReference type="OrthoDB" id="9906209at2"/>
<reference evidence="2" key="1">
    <citation type="submission" date="2020-08" db="EMBL/GenBank/DDBJ databases">
        <title>Genome public.</title>
        <authorList>
            <person name="Liu C."/>
            <person name="Sun Q."/>
        </authorList>
    </citation>
    <scope>NUCLEOTIDE SEQUENCE</scope>
    <source>
        <strain evidence="2">NSJ-15</strain>
    </source>
</reference>
<feature type="transmembrane region" description="Helical" evidence="1">
    <location>
        <begin position="82"/>
        <end position="103"/>
    </location>
</feature>